<evidence type="ECO:0008006" key="3">
    <source>
        <dbReference type="Google" id="ProtNLM"/>
    </source>
</evidence>
<gene>
    <name evidence="1" type="ORF">GCM10022278_38920</name>
</gene>
<dbReference type="EMBL" id="BAABBO010000022">
    <property type="protein sequence ID" value="GAA3978473.1"/>
    <property type="molecule type" value="Genomic_DNA"/>
</dbReference>
<evidence type="ECO:0000313" key="2">
    <source>
        <dbReference type="Proteomes" id="UP001501337"/>
    </source>
</evidence>
<dbReference type="InterPro" id="IPR007495">
    <property type="entry name" value="NqrM"/>
</dbReference>
<protein>
    <recommendedName>
        <fullName evidence="3">ApbE family protein</fullName>
    </recommendedName>
</protein>
<dbReference type="PANTHER" id="PTHR40691:SF3">
    <property type="entry name" value="(NA+)-NQR MATURATION NQRM"/>
    <property type="match status" value="1"/>
</dbReference>
<comment type="caution">
    <text evidence="1">The sequence shown here is derived from an EMBL/GenBank/DDBJ whole genome shotgun (WGS) entry which is preliminary data.</text>
</comment>
<dbReference type="Proteomes" id="UP001501337">
    <property type="component" value="Unassembled WGS sequence"/>
</dbReference>
<organism evidence="1 2">
    <name type="scientific">Allohahella marinimesophila</name>
    <dbReference type="NCBI Taxonomy" id="1054972"/>
    <lineage>
        <taxon>Bacteria</taxon>
        <taxon>Pseudomonadati</taxon>
        <taxon>Pseudomonadota</taxon>
        <taxon>Gammaproteobacteria</taxon>
        <taxon>Oceanospirillales</taxon>
        <taxon>Hahellaceae</taxon>
        <taxon>Allohahella</taxon>
    </lineage>
</organism>
<sequence length="60" mass="6210">MQTFLIVLGAMLVLMALMSVGVLLGRKPISGSCGGMSALGMETECDVCGGDKQRCDKESA</sequence>
<dbReference type="RefSeq" id="WP_344809556.1">
    <property type="nucleotide sequence ID" value="NZ_BAABBO010000022.1"/>
</dbReference>
<dbReference type="Pfam" id="PF04400">
    <property type="entry name" value="NqrM"/>
    <property type="match status" value="1"/>
</dbReference>
<name>A0ABP7Q8M8_9GAMM</name>
<reference evidence="2" key="1">
    <citation type="journal article" date="2019" name="Int. J. Syst. Evol. Microbiol.">
        <title>The Global Catalogue of Microorganisms (GCM) 10K type strain sequencing project: providing services to taxonomists for standard genome sequencing and annotation.</title>
        <authorList>
            <consortium name="The Broad Institute Genomics Platform"/>
            <consortium name="The Broad Institute Genome Sequencing Center for Infectious Disease"/>
            <person name="Wu L."/>
            <person name="Ma J."/>
        </authorList>
    </citation>
    <scope>NUCLEOTIDE SEQUENCE [LARGE SCALE GENOMIC DNA]</scope>
    <source>
        <strain evidence="2">JCM 17555</strain>
    </source>
</reference>
<keyword evidence="2" id="KW-1185">Reference proteome</keyword>
<accession>A0ABP7Q8M8</accession>
<dbReference type="PANTHER" id="PTHR40691">
    <property type="entry name" value="(NA+)-NQR MATURATION NQRM"/>
    <property type="match status" value="1"/>
</dbReference>
<proteinExistence type="predicted"/>
<evidence type="ECO:0000313" key="1">
    <source>
        <dbReference type="EMBL" id="GAA3978473.1"/>
    </source>
</evidence>